<dbReference type="GO" id="GO:0005886">
    <property type="term" value="C:plasma membrane"/>
    <property type="evidence" value="ECO:0007669"/>
    <property type="project" value="TreeGrafter"/>
</dbReference>
<dbReference type="InterPro" id="IPR005467">
    <property type="entry name" value="His_kinase_dom"/>
</dbReference>
<evidence type="ECO:0000259" key="7">
    <source>
        <dbReference type="PROSITE" id="PS50109"/>
    </source>
</evidence>
<dbReference type="EMBL" id="JAHHIF010000005">
    <property type="protein sequence ID" value="MBW4543857.1"/>
    <property type="molecule type" value="Genomic_DNA"/>
</dbReference>
<keyword evidence="6" id="KW-0902">Two-component regulatory system</keyword>
<dbReference type="AlphaFoldDB" id="A0A951PJ01"/>
<evidence type="ECO:0000313" key="8">
    <source>
        <dbReference type="EMBL" id="MBW4543857.1"/>
    </source>
</evidence>
<keyword evidence="4" id="KW-0808">Transferase</keyword>
<comment type="caution">
    <text evidence="8">The sequence shown here is derived from an EMBL/GenBank/DDBJ whole genome shotgun (WGS) entry which is preliminary data.</text>
</comment>
<evidence type="ECO:0000256" key="3">
    <source>
        <dbReference type="ARBA" id="ARBA00022553"/>
    </source>
</evidence>
<dbReference type="SMART" id="SM00387">
    <property type="entry name" value="HATPase_c"/>
    <property type="match status" value="1"/>
</dbReference>
<organism evidence="8 9">
    <name type="scientific">Symplocastrum torsivum CPER-KK1</name>
    <dbReference type="NCBI Taxonomy" id="450513"/>
    <lineage>
        <taxon>Bacteria</taxon>
        <taxon>Bacillati</taxon>
        <taxon>Cyanobacteriota</taxon>
        <taxon>Cyanophyceae</taxon>
        <taxon>Oscillatoriophycideae</taxon>
        <taxon>Oscillatoriales</taxon>
        <taxon>Microcoleaceae</taxon>
        <taxon>Symplocastrum</taxon>
    </lineage>
</organism>
<evidence type="ECO:0000256" key="4">
    <source>
        <dbReference type="ARBA" id="ARBA00022679"/>
    </source>
</evidence>
<dbReference type="EC" id="2.7.13.3" evidence="2"/>
<dbReference type="InterPro" id="IPR004358">
    <property type="entry name" value="Sig_transdc_His_kin-like_C"/>
</dbReference>
<accession>A0A951PJ01</accession>
<dbReference type="Proteomes" id="UP000753908">
    <property type="component" value="Unassembled WGS sequence"/>
</dbReference>
<gene>
    <name evidence="8" type="ORF">KME25_05335</name>
</gene>
<evidence type="ECO:0000256" key="2">
    <source>
        <dbReference type="ARBA" id="ARBA00012438"/>
    </source>
</evidence>
<name>A0A951PJ01_9CYAN</name>
<dbReference type="GO" id="GO:0000155">
    <property type="term" value="F:phosphorelay sensor kinase activity"/>
    <property type="evidence" value="ECO:0007669"/>
    <property type="project" value="TreeGrafter"/>
</dbReference>
<dbReference type="InterPro" id="IPR036890">
    <property type="entry name" value="HATPase_C_sf"/>
</dbReference>
<evidence type="ECO:0000256" key="6">
    <source>
        <dbReference type="ARBA" id="ARBA00023012"/>
    </source>
</evidence>
<dbReference type="GO" id="GO:0009927">
    <property type="term" value="F:histidine phosphotransfer kinase activity"/>
    <property type="evidence" value="ECO:0007669"/>
    <property type="project" value="TreeGrafter"/>
</dbReference>
<dbReference type="CDD" id="cd16922">
    <property type="entry name" value="HATPase_EvgS-ArcB-TorS-like"/>
    <property type="match status" value="1"/>
</dbReference>
<dbReference type="Gene3D" id="3.30.565.10">
    <property type="entry name" value="Histidine kinase-like ATPase, C-terminal domain"/>
    <property type="match status" value="1"/>
</dbReference>
<dbReference type="PANTHER" id="PTHR43047">
    <property type="entry name" value="TWO-COMPONENT HISTIDINE PROTEIN KINASE"/>
    <property type="match status" value="1"/>
</dbReference>
<feature type="domain" description="Histidine kinase" evidence="7">
    <location>
        <begin position="1"/>
        <end position="146"/>
    </location>
</feature>
<evidence type="ECO:0000313" key="9">
    <source>
        <dbReference type="Proteomes" id="UP000753908"/>
    </source>
</evidence>
<reference evidence="8" key="2">
    <citation type="journal article" date="2022" name="Microbiol. Resour. Announc.">
        <title>Metagenome Sequencing to Explore Phylogenomics of Terrestrial Cyanobacteria.</title>
        <authorList>
            <person name="Ward R.D."/>
            <person name="Stajich J.E."/>
            <person name="Johansen J.R."/>
            <person name="Huntemann M."/>
            <person name="Clum A."/>
            <person name="Foster B."/>
            <person name="Foster B."/>
            <person name="Roux S."/>
            <person name="Palaniappan K."/>
            <person name="Varghese N."/>
            <person name="Mukherjee S."/>
            <person name="Reddy T.B.K."/>
            <person name="Daum C."/>
            <person name="Copeland A."/>
            <person name="Chen I.A."/>
            <person name="Ivanova N.N."/>
            <person name="Kyrpides N.C."/>
            <person name="Shapiro N."/>
            <person name="Eloe-Fadrosh E.A."/>
            <person name="Pietrasiak N."/>
        </authorList>
    </citation>
    <scope>NUCLEOTIDE SEQUENCE</scope>
    <source>
        <strain evidence="8">CPER-KK1</strain>
    </source>
</reference>
<evidence type="ECO:0000256" key="5">
    <source>
        <dbReference type="ARBA" id="ARBA00022777"/>
    </source>
</evidence>
<comment type="catalytic activity">
    <reaction evidence="1">
        <text>ATP + protein L-histidine = ADP + protein N-phospho-L-histidine.</text>
        <dbReference type="EC" id="2.7.13.3"/>
    </reaction>
</comment>
<keyword evidence="3" id="KW-0597">Phosphoprotein</keyword>
<dbReference type="SUPFAM" id="SSF55874">
    <property type="entry name" value="ATPase domain of HSP90 chaperone/DNA topoisomerase II/histidine kinase"/>
    <property type="match status" value="1"/>
</dbReference>
<reference evidence="8" key="1">
    <citation type="submission" date="2021-05" db="EMBL/GenBank/DDBJ databases">
        <authorList>
            <person name="Pietrasiak N."/>
            <person name="Ward R."/>
            <person name="Stajich J.E."/>
            <person name="Kurbessoian T."/>
        </authorList>
    </citation>
    <scope>NUCLEOTIDE SEQUENCE</scope>
    <source>
        <strain evidence="8">CPER-KK1</strain>
    </source>
</reference>
<evidence type="ECO:0000256" key="1">
    <source>
        <dbReference type="ARBA" id="ARBA00000085"/>
    </source>
</evidence>
<dbReference type="InterPro" id="IPR003594">
    <property type="entry name" value="HATPase_dom"/>
</dbReference>
<dbReference type="PANTHER" id="PTHR43047:SF72">
    <property type="entry name" value="OSMOSENSING HISTIDINE PROTEIN KINASE SLN1"/>
    <property type="match status" value="1"/>
</dbReference>
<dbReference type="FunFam" id="3.30.565.10:FF:000006">
    <property type="entry name" value="Sensor histidine kinase WalK"/>
    <property type="match status" value="1"/>
</dbReference>
<dbReference type="Pfam" id="PF02518">
    <property type="entry name" value="HATPase_c"/>
    <property type="match status" value="1"/>
</dbReference>
<proteinExistence type="predicted"/>
<dbReference type="PRINTS" id="PR00344">
    <property type="entry name" value="BCTRLSENSOR"/>
</dbReference>
<dbReference type="PROSITE" id="PS50109">
    <property type="entry name" value="HIS_KIN"/>
    <property type="match status" value="1"/>
</dbReference>
<sequence>MMQVMANRAGIKLCASLASIDLYADPDRIIQVLTNLVGNAIKFSPRDSTVWLTVERGIGNGEEGDLPHPPILFQVRDQGRGIPAEKVESIFERFHQVDASDSRKKGGTGLGLAICRSIVQQHGGRIWVESVLGEGSSFYFTLPMAIKDNSYDNQANLGN</sequence>
<keyword evidence="5" id="KW-0418">Kinase</keyword>
<protein>
    <recommendedName>
        <fullName evidence="2">histidine kinase</fullName>
        <ecNumber evidence="2">2.7.13.3</ecNumber>
    </recommendedName>
</protein>